<dbReference type="EMBL" id="VOIH02000012">
    <property type="protein sequence ID" value="KAF3431223.1"/>
    <property type="molecule type" value="Genomic_DNA"/>
</dbReference>
<dbReference type="AlphaFoldDB" id="A0A8K0DNE0"/>
<reference evidence="5" key="1">
    <citation type="submission" date="2020-03" db="EMBL/GenBank/DDBJ databases">
        <title>A high-quality chromosome-level genome assembly of a woody plant with both climbing and erect habits, Rhamnella rubrinervis.</title>
        <authorList>
            <person name="Lu Z."/>
            <person name="Yang Y."/>
            <person name="Zhu X."/>
            <person name="Sun Y."/>
        </authorList>
    </citation>
    <scope>NUCLEOTIDE SEQUENCE</scope>
    <source>
        <strain evidence="5">BYM</strain>
        <tissue evidence="5">Leaf</tissue>
    </source>
</reference>
<dbReference type="InterPro" id="IPR006501">
    <property type="entry name" value="Pectinesterase_inhib_dom"/>
</dbReference>
<dbReference type="InterPro" id="IPR051955">
    <property type="entry name" value="PME_Inhibitor"/>
</dbReference>
<dbReference type="SUPFAM" id="SSF101148">
    <property type="entry name" value="Plant invertase/pectin methylesterase inhibitor"/>
    <property type="match status" value="1"/>
</dbReference>
<dbReference type="PANTHER" id="PTHR31080">
    <property type="entry name" value="PECTINESTERASE INHIBITOR-LIKE"/>
    <property type="match status" value="1"/>
</dbReference>
<evidence type="ECO:0000256" key="1">
    <source>
        <dbReference type="ARBA" id="ARBA00022729"/>
    </source>
</evidence>
<dbReference type="Proteomes" id="UP000796880">
    <property type="component" value="Unassembled WGS sequence"/>
</dbReference>
<accession>A0A8K0DNE0</accession>
<evidence type="ECO:0000259" key="4">
    <source>
        <dbReference type="SMART" id="SM00856"/>
    </source>
</evidence>
<comment type="caution">
    <text evidence="5">The sequence shown here is derived from an EMBL/GenBank/DDBJ whole genome shotgun (WGS) entry which is preliminary data.</text>
</comment>
<protein>
    <recommendedName>
        <fullName evidence="4">Pectinesterase inhibitor domain-containing protein</fullName>
    </recommendedName>
</protein>
<dbReference type="GO" id="GO:0004857">
    <property type="term" value="F:enzyme inhibitor activity"/>
    <property type="evidence" value="ECO:0007669"/>
    <property type="project" value="InterPro"/>
</dbReference>
<evidence type="ECO:0000256" key="2">
    <source>
        <dbReference type="ARBA" id="ARBA00038471"/>
    </source>
</evidence>
<proteinExistence type="inferred from homology"/>
<comment type="similarity">
    <text evidence="2">Belongs to the PMEI family.</text>
</comment>
<feature type="domain" description="Pectinesterase inhibitor" evidence="4">
    <location>
        <begin position="23"/>
        <end position="157"/>
    </location>
</feature>
<evidence type="ECO:0000313" key="5">
    <source>
        <dbReference type="EMBL" id="KAF3431223.1"/>
    </source>
</evidence>
<keyword evidence="6" id="KW-1185">Reference proteome</keyword>
<gene>
    <name evidence="5" type="ORF">FNV43_RR25953</name>
</gene>
<evidence type="ECO:0000313" key="6">
    <source>
        <dbReference type="Proteomes" id="UP000796880"/>
    </source>
</evidence>
<feature type="signal peptide" evidence="3">
    <location>
        <begin position="1"/>
        <end position="26"/>
    </location>
</feature>
<name>A0A8K0DNE0_9ROSA</name>
<dbReference type="Pfam" id="PF04043">
    <property type="entry name" value="PMEI"/>
    <property type="match status" value="1"/>
</dbReference>
<dbReference type="NCBIfam" id="TIGR01614">
    <property type="entry name" value="PME_inhib"/>
    <property type="match status" value="1"/>
</dbReference>
<dbReference type="OrthoDB" id="770764at2759"/>
<dbReference type="PANTHER" id="PTHR31080:SF274">
    <property type="entry name" value="PECTINESTERASE_PECTINESTERASE INHIBITOR 26"/>
    <property type="match status" value="1"/>
</dbReference>
<organism evidence="5 6">
    <name type="scientific">Rhamnella rubrinervis</name>
    <dbReference type="NCBI Taxonomy" id="2594499"/>
    <lineage>
        <taxon>Eukaryota</taxon>
        <taxon>Viridiplantae</taxon>
        <taxon>Streptophyta</taxon>
        <taxon>Embryophyta</taxon>
        <taxon>Tracheophyta</taxon>
        <taxon>Spermatophyta</taxon>
        <taxon>Magnoliopsida</taxon>
        <taxon>eudicotyledons</taxon>
        <taxon>Gunneridae</taxon>
        <taxon>Pentapetalae</taxon>
        <taxon>rosids</taxon>
        <taxon>fabids</taxon>
        <taxon>Rosales</taxon>
        <taxon>Rhamnaceae</taxon>
        <taxon>rhamnoid group</taxon>
        <taxon>Rhamneae</taxon>
        <taxon>Rhamnella</taxon>
    </lineage>
</organism>
<dbReference type="Gene3D" id="1.20.140.40">
    <property type="entry name" value="Invertase/pectin methylesterase inhibitor family protein"/>
    <property type="match status" value="1"/>
</dbReference>
<dbReference type="InterPro" id="IPR035513">
    <property type="entry name" value="Invertase/methylesterase_inhib"/>
</dbReference>
<keyword evidence="1 3" id="KW-0732">Signal</keyword>
<dbReference type="SMART" id="SM00856">
    <property type="entry name" value="PMEI"/>
    <property type="match status" value="1"/>
</dbReference>
<feature type="chain" id="PRO_5035458976" description="Pectinesterase inhibitor domain-containing protein" evidence="3">
    <location>
        <begin position="27"/>
        <end position="162"/>
    </location>
</feature>
<sequence>MAFKHYTLFSLVFLAAASISISGAQARGVNLCAKADYPALCLLLVKGETDPTRATESVIYRLIRQTKKAKKHLSRFGTSQSQVIQVCQESYDDAIYDLHTCLDNLKSHDKAGFNSNLSAALTDYVTCDDAFGELGETSPVQNVNRKLRRMAGTGLYLETMVH</sequence>
<evidence type="ECO:0000256" key="3">
    <source>
        <dbReference type="SAM" id="SignalP"/>
    </source>
</evidence>
<dbReference type="CDD" id="cd15800">
    <property type="entry name" value="PMEI-like_2"/>
    <property type="match status" value="1"/>
</dbReference>